<keyword evidence="9" id="KW-0808">Transferase</keyword>
<proteinExistence type="evidence at transcript level"/>
<dbReference type="EMBL" id="GACK01001956">
    <property type="protein sequence ID" value="JAA63078.1"/>
    <property type="molecule type" value="mRNA"/>
</dbReference>
<comment type="cofactor">
    <cofactor evidence="1">
        <name>Mg(2+)</name>
        <dbReference type="ChEBI" id="CHEBI:18420"/>
    </cofactor>
</comment>
<dbReference type="SUPFAM" id="SSF46785">
    <property type="entry name" value="Winged helix' DNA-binding domain"/>
    <property type="match status" value="1"/>
</dbReference>
<dbReference type="InterPro" id="IPR036388">
    <property type="entry name" value="WH-like_DNA-bd_sf"/>
</dbReference>
<dbReference type="PROSITE" id="PS01245">
    <property type="entry name" value="RIO1"/>
    <property type="match status" value="1"/>
</dbReference>
<evidence type="ECO:0000256" key="3">
    <source>
        <dbReference type="ARBA" id="ARBA00009196"/>
    </source>
</evidence>
<feature type="non-terminal residue" evidence="23">
    <location>
        <position position="1"/>
    </location>
</feature>
<dbReference type="PANTHER" id="PTHR45852:SF1">
    <property type="entry name" value="SERINE_THREONINE-PROTEIN KINASE RIO2"/>
    <property type="match status" value="1"/>
</dbReference>
<keyword evidence="6" id="KW-0690">Ribosome biogenesis</keyword>
<dbReference type="Pfam" id="PF09202">
    <property type="entry name" value="Rio2_N"/>
    <property type="match status" value="1"/>
</dbReference>
<dbReference type="AlphaFoldDB" id="L7MIJ6"/>
<reference evidence="23" key="1">
    <citation type="submission" date="2012-11" db="EMBL/GenBank/DDBJ databases">
        <authorList>
            <person name="Lucero-Rivera Y.E."/>
            <person name="Tovar-Ramirez D."/>
        </authorList>
    </citation>
    <scope>NUCLEOTIDE SEQUENCE</scope>
    <source>
        <tissue evidence="23">Salivary gland</tissue>
    </source>
</reference>
<dbReference type="FunFam" id="1.10.510.10:FF:000307">
    <property type="entry name" value="Serine/threonine-protein kinase RIO2"/>
    <property type="match status" value="1"/>
</dbReference>
<dbReference type="InterPro" id="IPR030484">
    <property type="entry name" value="Rio2"/>
</dbReference>
<organism evidence="23">
    <name type="scientific">Rhipicephalus pulchellus</name>
    <name type="common">Yellow backed tick</name>
    <name type="synonym">Dermacentor pulchellus</name>
    <dbReference type="NCBI Taxonomy" id="72859"/>
    <lineage>
        <taxon>Eukaryota</taxon>
        <taxon>Metazoa</taxon>
        <taxon>Ecdysozoa</taxon>
        <taxon>Arthropoda</taxon>
        <taxon>Chelicerata</taxon>
        <taxon>Arachnida</taxon>
        <taxon>Acari</taxon>
        <taxon>Parasitiformes</taxon>
        <taxon>Ixodida</taxon>
        <taxon>Ixodoidea</taxon>
        <taxon>Ixodidae</taxon>
        <taxon>Rhipicephalinae</taxon>
        <taxon>Rhipicephalus</taxon>
        <taxon>Rhipicephalus</taxon>
    </lineage>
</organism>
<evidence type="ECO:0000256" key="12">
    <source>
        <dbReference type="ARBA" id="ARBA00022777"/>
    </source>
</evidence>
<dbReference type="GO" id="GO:0005634">
    <property type="term" value="C:nucleus"/>
    <property type="evidence" value="ECO:0007669"/>
    <property type="project" value="TreeGrafter"/>
</dbReference>
<dbReference type="CDD" id="cd05144">
    <property type="entry name" value="RIO2_C"/>
    <property type="match status" value="1"/>
</dbReference>
<feature type="region of interest" description="Disordered" evidence="21">
    <location>
        <begin position="415"/>
        <end position="444"/>
    </location>
</feature>
<comment type="subunit">
    <text evidence="17">Associated with late 40S pre-ribosomal particles. Interacts with PLK1 (via its N-terminus).</text>
</comment>
<evidence type="ECO:0000256" key="15">
    <source>
        <dbReference type="ARBA" id="ARBA00047899"/>
    </source>
</evidence>
<name>L7MIJ6_RHIPC</name>
<sequence length="557" mass="63153">PNEALETVVGALQNAPTTISMGKLNLTLLRYMSSDDFRVLTAVEMGMKNHELVPGALVATIANLKHGGCHKHLRELCKQKLLSYERGKRYDGYRLTNTGYDYLALKTLCSQGLVHSVGNQIGVGKESDIYVAANEEGRDLVLKISRLGRVCFRKLKEKRDYHKHRNKASWIYLSRLAAVKEYAFMKALHDRGFPVPEPVGFNRHCILMELINGHPLCHVHDLEDPAQLYDQLMDLLVKLGNCGLIHGDFNEFNLMLNSEDKPTLIDFPQMMSTSHPNAEWYFDRDVNCVREFFKKRFGYESELFPKFSDIERDDTLDLETAASGFSKEVKEELDEAVQQMKEDSEEDSGVDDKDSLNGTNVHQPSSSEKDHRTTKAAQKSASCIMERFITDTQLQCKEKESSQNNQDNCETILEDGSKTIPESEKDSCNGDASRDVEPAQLSDADISSLWLGDLQEKTADNEDEDVVPELVPGDRSDQQPVEAHTRSEDSRSIRTYYSMTSCTTIAPEEIKARVKKQLTNKERSRSKKVIVKGEASAVTRQRRENRDTVKQDLHFWG</sequence>
<dbReference type="Pfam" id="PF01163">
    <property type="entry name" value="RIO1"/>
    <property type="match status" value="1"/>
</dbReference>
<dbReference type="InterPro" id="IPR000687">
    <property type="entry name" value="RIO_kinase"/>
</dbReference>
<dbReference type="FunFam" id="3.30.200.20:FF:000052">
    <property type="entry name" value="Serine/threonine-protein kinase RIO2"/>
    <property type="match status" value="1"/>
</dbReference>
<dbReference type="InterPro" id="IPR018934">
    <property type="entry name" value="RIO_dom"/>
</dbReference>
<dbReference type="GO" id="GO:0004674">
    <property type="term" value="F:protein serine/threonine kinase activity"/>
    <property type="evidence" value="ECO:0007669"/>
    <property type="project" value="UniProtKB-KW"/>
</dbReference>
<evidence type="ECO:0000256" key="10">
    <source>
        <dbReference type="ARBA" id="ARBA00022723"/>
    </source>
</evidence>
<accession>L7MIJ6</accession>
<evidence type="ECO:0000256" key="21">
    <source>
        <dbReference type="SAM" id="MobiDB-lite"/>
    </source>
</evidence>
<feature type="region of interest" description="Disordered" evidence="21">
    <location>
        <begin position="457"/>
        <end position="491"/>
    </location>
</feature>
<evidence type="ECO:0000256" key="16">
    <source>
        <dbReference type="ARBA" id="ARBA00048679"/>
    </source>
</evidence>
<feature type="compositionally biased region" description="Basic and acidic residues" evidence="21">
    <location>
        <begin position="415"/>
        <end position="437"/>
    </location>
</feature>
<dbReference type="FunFam" id="1.10.10.10:FF:000053">
    <property type="entry name" value="Serine/threonine-protein kinase RIO2"/>
    <property type="match status" value="1"/>
</dbReference>
<feature type="region of interest" description="Disordered" evidence="21">
    <location>
        <begin position="334"/>
        <end position="377"/>
    </location>
</feature>
<evidence type="ECO:0000256" key="6">
    <source>
        <dbReference type="ARBA" id="ARBA00022517"/>
    </source>
</evidence>
<keyword evidence="12 23" id="KW-0418">Kinase</keyword>
<dbReference type="GO" id="GO:0005829">
    <property type="term" value="C:cytosol"/>
    <property type="evidence" value="ECO:0007669"/>
    <property type="project" value="TreeGrafter"/>
</dbReference>
<feature type="compositionally biased region" description="Basic and acidic residues" evidence="21">
    <location>
        <begin position="472"/>
        <end position="491"/>
    </location>
</feature>
<dbReference type="InterPro" id="IPR018935">
    <property type="entry name" value="RIO_kinase_CS"/>
</dbReference>
<dbReference type="InterPro" id="IPR036390">
    <property type="entry name" value="WH_DNA-bd_sf"/>
</dbReference>
<evidence type="ECO:0000256" key="18">
    <source>
        <dbReference type="ARBA" id="ARBA00068353"/>
    </source>
</evidence>
<dbReference type="SUPFAM" id="SSF56112">
    <property type="entry name" value="Protein kinase-like (PK-like)"/>
    <property type="match status" value="1"/>
</dbReference>
<evidence type="ECO:0000256" key="4">
    <source>
        <dbReference type="ARBA" id="ARBA00012513"/>
    </source>
</evidence>
<evidence type="ECO:0000256" key="19">
    <source>
        <dbReference type="ARBA" id="ARBA00068837"/>
    </source>
</evidence>
<feature type="compositionally biased region" description="Basic and acidic residues" evidence="21">
    <location>
        <begin position="541"/>
        <end position="557"/>
    </location>
</feature>
<evidence type="ECO:0000256" key="17">
    <source>
        <dbReference type="ARBA" id="ARBA00064676"/>
    </source>
</evidence>
<feature type="compositionally biased region" description="Basic residues" evidence="21">
    <location>
        <begin position="516"/>
        <end position="530"/>
    </location>
</feature>
<evidence type="ECO:0000256" key="14">
    <source>
        <dbReference type="ARBA" id="ARBA00022842"/>
    </source>
</evidence>
<feature type="domain" description="RIO kinase" evidence="22">
    <location>
        <begin position="86"/>
        <end position="309"/>
    </location>
</feature>
<dbReference type="EC" id="2.7.11.1" evidence="4"/>
<keyword evidence="7 23" id="KW-0723">Serine/threonine-protein kinase</keyword>
<evidence type="ECO:0000259" key="22">
    <source>
        <dbReference type="SMART" id="SM00090"/>
    </source>
</evidence>
<keyword evidence="10" id="KW-0479">Metal-binding</keyword>
<reference evidence="23" key="2">
    <citation type="journal article" date="2015" name="J. Proteomics">
        <title>Sexual differences in the sialomes of the zebra tick, Rhipicephalus pulchellus.</title>
        <authorList>
            <person name="Tan A.W."/>
            <person name="Francischetti I.M."/>
            <person name="Slovak M."/>
            <person name="Kini R.M."/>
            <person name="Ribeiro J.M."/>
        </authorList>
    </citation>
    <scope>NUCLEOTIDE SEQUENCE</scope>
    <source>
        <tissue evidence="23">Salivary gland</tissue>
    </source>
</reference>
<evidence type="ECO:0000256" key="9">
    <source>
        <dbReference type="ARBA" id="ARBA00022679"/>
    </source>
</evidence>
<evidence type="ECO:0000256" key="13">
    <source>
        <dbReference type="ARBA" id="ARBA00022840"/>
    </source>
</evidence>
<evidence type="ECO:0000256" key="2">
    <source>
        <dbReference type="ARBA" id="ARBA00004496"/>
    </source>
</evidence>
<evidence type="ECO:0000256" key="5">
    <source>
        <dbReference type="ARBA" id="ARBA00022490"/>
    </source>
</evidence>
<comment type="catalytic activity">
    <reaction evidence="16">
        <text>L-seryl-[protein] + ATP = O-phospho-L-seryl-[protein] + ADP + H(+)</text>
        <dbReference type="Rhea" id="RHEA:17989"/>
        <dbReference type="Rhea" id="RHEA-COMP:9863"/>
        <dbReference type="Rhea" id="RHEA-COMP:11604"/>
        <dbReference type="ChEBI" id="CHEBI:15378"/>
        <dbReference type="ChEBI" id="CHEBI:29999"/>
        <dbReference type="ChEBI" id="CHEBI:30616"/>
        <dbReference type="ChEBI" id="CHEBI:83421"/>
        <dbReference type="ChEBI" id="CHEBI:456216"/>
        <dbReference type="EC" id="2.7.11.1"/>
    </reaction>
</comment>
<comment type="similarity">
    <text evidence="3">Belongs to the protein kinase superfamily. RIO-type Ser/Thr kinase family.</text>
</comment>
<dbReference type="Gene3D" id="1.10.510.10">
    <property type="entry name" value="Transferase(Phosphotransferase) domain 1"/>
    <property type="match status" value="1"/>
</dbReference>
<dbReference type="SMART" id="SM00090">
    <property type="entry name" value="RIO"/>
    <property type="match status" value="1"/>
</dbReference>
<keyword evidence="14" id="KW-0460">Magnesium</keyword>
<protein>
    <recommendedName>
        <fullName evidence="18">Serine/threonine-protein kinase RIO2</fullName>
        <ecNumber evidence="4">2.7.11.1</ecNumber>
    </recommendedName>
    <alternativeName>
        <fullName evidence="20">RIO kinase 2</fullName>
    </alternativeName>
    <alternativeName>
        <fullName evidence="19">Serine/threonine-protein kinase rio2</fullName>
    </alternativeName>
</protein>
<evidence type="ECO:0000313" key="23">
    <source>
        <dbReference type="EMBL" id="JAA63078.1"/>
    </source>
</evidence>
<feature type="region of interest" description="Disordered" evidence="21">
    <location>
        <begin position="516"/>
        <end position="557"/>
    </location>
</feature>
<evidence type="ECO:0000256" key="7">
    <source>
        <dbReference type="ARBA" id="ARBA00022527"/>
    </source>
</evidence>
<keyword evidence="8" id="KW-0597">Phosphoprotein</keyword>
<evidence type="ECO:0000256" key="1">
    <source>
        <dbReference type="ARBA" id="ARBA00001946"/>
    </source>
</evidence>
<dbReference type="GO" id="GO:0030688">
    <property type="term" value="C:preribosome, small subunit precursor"/>
    <property type="evidence" value="ECO:0007669"/>
    <property type="project" value="TreeGrafter"/>
</dbReference>
<dbReference type="Gene3D" id="3.30.200.20">
    <property type="entry name" value="Phosphorylase Kinase, domain 1"/>
    <property type="match status" value="1"/>
</dbReference>
<dbReference type="GO" id="GO:0030490">
    <property type="term" value="P:maturation of SSU-rRNA"/>
    <property type="evidence" value="ECO:0007669"/>
    <property type="project" value="TreeGrafter"/>
</dbReference>
<evidence type="ECO:0000256" key="20">
    <source>
        <dbReference type="ARBA" id="ARBA00076005"/>
    </source>
</evidence>
<dbReference type="Gene3D" id="1.10.10.10">
    <property type="entry name" value="Winged helix-like DNA-binding domain superfamily/Winged helix DNA-binding domain"/>
    <property type="match status" value="1"/>
</dbReference>
<keyword evidence="11" id="KW-0547">Nucleotide-binding</keyword>
<dbReference type="GO" id="GO:0005524">
    <property type="term" value="F:ATP binding"/>
    <property type="evidence" value="ECO:0007669"/>
    <property type="project" value="UniProtKB-KW"/>
</dbReference>
<dbReference type="InterPro" id="IPR015285">
    <property type="entry name" value="RIO2_wHTH_N"/>
</dbReference>
<comment type="catalytic activity">
    <reaction evidence="15">
        <text>L-threonyl-[protein] + ATP = O-phospho-L-threonyl-[protein] + ADP + H(+)</text>
        <dbReference type="Rhea" id="RHEA:46608"/>
        <dbReference type="Rhea" id="RHEA-COMP:11060"/>
        <dbReference type="Rhea" id="RHEA-COMP:11605"/>
        <dbReference type="ChEBI" id="CHEBI:15378"/>
        <dbReference type="ChEBI" id="CHEBI:30013"/>
        <dbReference type="ChEBI" id="CHEBI:30616"/>
        <dbReference type="ChEBI" id="CHEBI:61977"/>
        <dbReference type="ChEBI" id="CHEBI:456216"/>
        <dbReference type="EC" id="2.7.11.1"/>
    </reaction>
</comment>
<keyword evidence="5" id="KW-0963">Cytoplasm</keyword>
<evidence type="ECO:0000256" key="8">
    <source>
        <dbReference type="ARBA" id="ARBA00022553"/>
    </source>
</evidence>
<feature type="compositionally biased region" description="Polar residues" evidence="21">
    <location>
        <begin position="356"/>
        <end position="366"/>
    </location>
</feature>
<dbReference type="InterPro" id="IPR011009">
    <property type="entry name" value="Kinase-like_dom_sf"/>
</dbReference>
<comment type="subcellular location">
    <subcellularLocation>
        <location evidence="2">Cytoplasm</location>
    </subcellularLocation>
</comment>
<dbReference type="GO" id="GO:0046872">
    <property type="term" value="F:metal ion binding"/>
    <property type="evidence" value="ECO:0007669"/>
    <property type="project" value="UniProtKB-KW"/>
</dbReference>
<evidence type="ECO:0000256" key="11">
    <source>
        <dbReference type="ARBA" id="ARBA00022741"/>
    </source>
</evidence>
<keyword evidence="13" id="KW-0067">ATP-binding</keyword>
<dbReference type="PANTHER" id="PTHR45852">
    <property type="entry name" value="SER/THR-PROTEIN KINASE RIO2"/>
    <property type="match status" value="1"/>
</dbReference>